<evidence type="ECO:0008006" key="4">
    <source>
        <dbReference type="Google" id="ProtNLM"/>
    </source>
</evidence>
<organism evidence="2 3">
    <name type="scientific">Granulosicoccus antarcticus IMCC3135</name>
    <dbReference type="NCBI Taxonomy" id="1192854"/>
    <lineage>
        <taxon>Bacteria</taxon>
        <taxon>Pseudomonadati</taxon>
        <taxon>Pseudomonadota</taxon>
        <taxon>Gammaproteobacteria</taxon>
        <taxon>Chromatiales</taxon>
        <taxon>Granulosicoccaceae</taxon>
        <taxon>Granulosicoccus</taxon>
    </lineage>
</organism>
<dbReference type="AlphaFoldDB" id="A0A2Z2NWM6"/>
<accession>A0A2Z2NWM6</accession>
<dbReference type="InterPro" id="IPR013762">
    <property type="entry name" value="Integrase-like_cat_sf"/>
</dbReference>
<dbReference type="RefSeq" id="WP_157735897.1">
    <property type="nucleotide sequence ID" value="NZ_CP018632.1"/>
</dbReference>
<protein>
    <recommendedName>
        <fullName evidence="4">Tyr recombinase domain-containing protein</fullName>
    </recommendedName>
</protein>
<evidence type="ECO:0000256" key="1">
    <source>
        <dbReference type="ARBA" id="ARBA00023172"/>
    </source>
</evidence>
<dbReference type="GO" id="GO:0006310">
    <property type="term" value="P:DNA recombination"/>
    <property type="evidence" value="ECO:0007669"/>
    <property type="project" value="UniProtKB-KW"/>
</dbReference>
<dbReference type="EMBL" id="CP018632">
    <property type="protein sequence ID" value="ASJ72127.1"/>
    <property type="molecule type" value="Genomic_DNA"/>
</dbReference>
<dbReference type="GO" id="GO:0003677">
    <property type="term" value="F:DNA binding"/>
    <property type="evidence" value="ECO:0007669"/>
    <property type="project" value="InterPro"/>
</dbReference>
<dbReference type="InterPro" id="IPR011010">
    <property type="entry name" value="DNA_brk_join_enz"/>
</dbReference>
<name>A0A2Z2NWM6_9GAMM</name>
<gene>
    <name evidence="2" type="ORF">IMCC3135_10165</name>
</gene>
<proteinExistence type="predicted"/>
<dbReference type="SUPFAM" id="SSF56349">
    <property type="entry name" value="DNA breaking-rejoining enzymes"/>
    <property type="match status" value="1"/>
</dbReference>
<sequence length="616" mass="69989">MVKLSTKRQPDSIDVVAGLRKLSNFRRPEWLGTGPDGRQCELVDDVWYLSDHLPGYDKSSMNVSWKRPENTVLRSRRTLYWTDYAKIVAYYSMESDKTRTSRTTSLSRLVRVVLALCFYLQNERRKENISSVKPADVNAYEDSLQVRDISVSHAECCLGVFKNFYLFKAEIGEGLSFCPYVRPGSLRTAAKRVGRANGHTLTLEPDEFFAILESALRVVNNSDDIVNTLDTYLNIRDRCLQVGRKSSLTKISREFRNATGGSSRELFDKVRLAYGAAIVVVFALLGDRKHQVSSLKRTDVNALLGDSCQDLSGTVRKTSPSIVGTPTSTAIDPQVEKALQLILSLTLKTREDYNGDLLLIVLPVQRTANKNPSIELPGTSMYRLLDLVAKNAQIDVTLRPHMFRRAFSMLWTWRFEIGDMYWLSQLLNHSNPIYTRRYTEDEDVWKFFPEQQQKLAYSVMERALTGRDLMVGGVSKSLRRYRRLIQSNVSVVAPELVQGIVEELIERHEYRIVPQADGYCIMSKKRGARARCSTDGLGPNYARRDDIYCVECANFGVRPSNRKHWQVRLDAHVAVFDAATIPILREASKAAIERAETVLGWIDEAVGMEEDHGEEN</sequence>
<dbReference type="KEGG" id="gai:IMCC3135_10165"/>
<keyword evidence="1" id="KW-0233">DNA recombination</keyword>
<dbReference type="Gene3D" id="1.10.443.10">
    <property type="entry name" value="Intergrase catalytic core"/>
    <property type="match status" value="1"/>
</dbReference>
<dbReference type="GO" id="GO:0015074">
    <property type="term" value="P:DNA integration"/>
    <property type="evidence" value="ECO:0007669"/>
    <property type="project" value="InterPro"/>
</dbReference>
<dbReference type="OrthoDB" id="6056842at2"/>
<reference evidence="2 3" key="1">
    <citation type="submission" date="2016-12" db="EMBL/GenBank/DDBJ databases">
        <authorList>
            <person name="Song W.-J."/>
            <person name="Kurnit D.M."/>
        </authorList>
    </citation>
    <scope>NUCLEOTIDE SEQUENCE [LARGE SCALE GENOMIC DNA]</scope>
    <source>
        <strain evidence="2 3">IMCC3135</strain>
    </source>
</reference>
<keyword evidence="3" id="KW-1185">Reference proteome</keyword>
<dbReference type="Proteomes" id="UP000250079">
    <property type="component" value="Chromosome"/>
</dbReference>
<evidence type="ECO:0000313" key="3">
    <source>
        <dbReference type="Proteomes" id="UP000250079"/>
    </source>
</evidence>
<evidence type="ECO:0000313" key="2">
    <source>
        <dbReference type="EMBL" id="ASJ72127.1"/>
    </source>
</evidence>